<comment type="caution">
    <text evidence="3">The sequence shown here is derived from an EMBL/GenBank/DDBJ whole genome shotgun (WGS) entry which is preliminary data.</text>
</comment>
<keyword evidence="2" id="KW-1133">Transmembrane helix</keyword>
<name>A0ABT9R6S6_9ACTN</name>
<evidence type="ECO:0000256" key="1">
    <source>
        <dbReference type="SAM" id="MobiDB-lite"/>
    </source>
</evidence>
<dbReference type="RefSeq" id="WP_306862582.1">
    <property type="nucleotide sequence ID" value="NZ_JAUSRB010000002.1"/>
</dbReference>
<feature type="transmembrane region" description="Helical" evidence="2">
    <location>
        <begin position="49"/>
        <end position="68"/>
    </location>
</feature>
<organism evidence="3 4">
    <name type="scientific">Streptosporangium brasiliense</name>
    <dbReference type="NCBI Taxonomy" id="47480"/>
    <lineage>
        <taxon>Bacteria</taxon>
        <taxon>Bacillati</taxon>
        <taxon>Actinomycetota</taxon>
        <taxon>Actinomycetes</taxon>
        <taxon>Streptosporangiales</taxon>
        <taxon>Streptosporangiaceae</taxon>
        <taxon>Streptosporangium</taxon>
    </lineage>
</organism>
<keyword evidence="2" id="KW-0812">Transmembrane</keyword>
<gene>
    <name evidence="3" type="ORF">J2S55_003828</name>
</gene>
<evidence type="ECO:0000313" key="3">
    <source>
        <dbReference type="EMBL" id="MDP9864562.1"/>
    </source>
</evidence>
<keyword evidence="2" id="KW-0472">Membrane</keyword>
<feature type="region of interest" description="Disordered" evidence="1">
    <location>
        <begin position="72"/>
        <end position="91"/>
    </location>
</feature>
<keyword evidence="4" id="KW-1185">Reference proteome</keyword>
<evidence type="ECO:0008006" key="5">
    <source>
        <dbReference type="Google" id="ProtNLM"/>
    </source>
</evidence>
<proteinExistence type="predicted"/>
<dbReference type="Proteomes" id="UP001230426">
    <property type="component" value="Unassembled WGS sequence"/>
</dbReference>
<dbReference type="InterPro" id="IPR047789">
    <property type="entry name" value="CU044_5270-like"/>
</dbReference>
<sequence>MNPIDQLRAARPAHLGDTPVDERTRAAELSYAMAQARPARSRRRAVRPLWSFSLAGAAAAVTAVAVMVSGTGGTAPRAPAPAAPETTWEAGAPATPERQIRLSARDVLLAAAHGAARQPDRAGAYWHTVSVSRTLFKAADADYVVMDRQRIEGWTPSATGEDQWSRTQSLGARPAGPQDEAAWRQAGSPAEIPVTVPGKLRAKLALQTKPGKVEDGHAPLVDGDKVFWLGRNVTMKDLRGLPSEPGDLKAWLLRSYSGHDTESDAPMSSDAWLFAVTVGLIMDMPVTPQVRGAAFRMLADLESIEVVGDVTDAEGRTGTAVAIEERTEVKGDSEEDGAILQRRLIFDEATGRALASENIVVRPGGHQAGFAPGTRWNSQVVLETGWTDGKPA</sequence>
<accession>A0ABT9R6S6</accession>
<feature type="compositionally biased region" description="Polar residues" evidence="1">
    <location>
        <begin position="156"/>
        <end position="170"/>
    </location>
</feature>
<evidence type="ECO:0000256" key="2">
    <source>
        <dbReference type="SAM" id="Phobius"/>
    </source>
</evidence>
<evidence type="ECO:0000313" key="4">
    <source>
        <dbReference type="Proteomes" id="UP001230426"/>
    </source>
</evidence>
<protein>
    <recommendedName>
        <fullName evidence="5">MucB/RseB N-terminal domain-containing protein</fullName>
    </recommendedName>
</protein>
<reference evidence="3 4" key="1">
    <citation type="submission" date="2023-07" db="EMBL/GenBank/DDBJ databases">
        <title>Sequencing the genomes of 1000 actinobacteria strains.</title>
        <authorList>
            <person name="Klenk H.-P."/>
        </authorList>
    </citation>
    <scope>NUCLEOTIDE SEQUENCE [LARGE SCALE GENOMIC DNA]</scope>
    <source>
        <strain evidence="3 4">DSM 44109</strain>
    </source>
</reference>
<dbReference type="NCBIfam" id="NF038083">
    <property type="entry name" value="CU044_5270_fam"/>
    <property type="match status" value="1"/>
</dbReference>
<feature type="region of interest" description="Disordered" evidence="1">
    <location>
        <begin position="156"/>
        <end position="190"/>
    </location>
</feature>
<dbReference type="EMBL" id="JAUSRB010000002">
    <property type="protein sequence ID" value="MDP9864562.1"/>
    <property type="molecule type" value="Genomic_DNA"/>
</dbReference>